<evidence type="ECO:0000313" key="1">
    <source>
        <dbReference type="EMBL" id="SIR68098.1"/>
    </source>
</evidence>
<protein>
    <submittedName>
        <fullName evidence="1">Uncharacterized protein</fullName>
    </submittedName>
</protein>
<sequence length="51" mass="5814">MDDYDPFRDLITTADQVDEVGVFEMFGGDLPVMHQSRESYTENKRATALTT</sequence>
<keyword evidence="2" id="KW-1185">Reference proteome</keyword>
<reference evidence="1 2" key="1">
    <citation type="submission" date="2017-01" db="EMBL/GenBank/DDBJ databases">
        <authorList>
            <person name="Varghese N."/>
            <person name="Submissions S."/>
        </authorList>
    </citation>
    <scope>NUCLEOTIDE SEQUENCE [LARGE SCALE GENOMIC DNA]</scope>
    <source>
        <strain evidence="1 2">ATCC 23464</strain>
    </source>
</reference>
<organism evidence="1 2">
    <name type="scientific">Paenibacillus macquariensis</name>
    <dbReference type="NCBI Taxonomy" id="948756"/>
    <lineage>
        <taxon>Bacteria</taxon>
        <taxon>Bacillati</taxon>
        <taxon>Bacillota</taxon>
        <taxon>Bacilli</taxon>
        <taxon>Bacillales</taxon>
        <taxon>Paenibacillaceae</taxon>
        <taxon>Paenibacillus</taxon>
    </lineage>
</organism>
<accession>A0ABY1KDV2</accession>
<proteinExistence type="predicted"/>
<name>A0ABY1KDV2_9BACL</name>
<dbReference type="Proteomes" id="UP000186666">
    <property type="component" value="Unassembled WGS sequence"/>
</dbReference>
<evidence type="ECO:0000313" key="2">
    <source>
        <dbReference type="Proteomes" id="UP000186666"/>
    </source>
</evidence>
<gene>
    <name evidence="1" type="ORF">SAMN05421578_13219</name>
</gene>
<dbReference type="EMBL" id="FTNK01000032">
    <property type="protein sequence ID" value="SIR68098.1"/>
    <property type="molecule type" value="Genomic_DNA"/>
</dbReference>
<comment type="caution">
    <text evidence="1">The sequence shown here is derived from an EMBL/GenBank/DDBJ whole genome shotgun (WGS) entry which is preliminary data.</text>
</comment>